<dbReference type="EMBL" id="BLQM01000052">
    <property type="protein sequence ID" value="GMH56591.1"/>
    <property type="molecule type" value="Genomic_DNA"/>
</dbReference>
<sequence length="363" mass="40143">MATSKAVLAEILDLGSNYEETRNLVGGETAEVILKKWFVSSQGPMPESKPKPNLPRKMVEKVEEYVEAVKMEGDEAFDEIIAGFVLKWNLASKASNEAKVAPPNMSQVEFNSLLAKDILADMKKKGNGALPEGLFKAAGSVDEDSVTRCAEDKFLSDFSPLKKDVGKRVGNAKRSFEVGQRRLKIGDIQGAAKAMRYGLRQTNFENKNDILYFTGEIDGKSKAEVRSTTAQLHVGLARCLMKMSESSLKFTDRLVLASEAAAQANGAVDLDKGYLEAILVRGEARVQAQDFEAARLDFMEVRRQEPSHPSVEFLLEDLKAQKKEAEDKERELWRGKEHLLRSEGFTFMGDGIDIDLDEGGKVG</sequence>
<evidence type="ECO:0000313" key="2">
    <source>
        <dbReference type="Proteomes" id="UP001162640"/>
    </source>
</evidence>
<protein>
    <submittedName>
        <fullName evidence="1">Uncharacterized protein</fullName>
    </submittedName>
</protein>
<dbReference type="Gene3D" id="1.25.40.10">
    <property type="entry name" value="Tetratricopeptide repeat domain"/>
    <property type="match status" value="1"/>
</dbReference>
<dbReference type="InterPro" id="IPR011990">
    <property type="entry name" value="TPR-like_helical_dom_sf"/>
</dbReference>
<reference evidence="2" key="1">
    <citation type="journal article" date="2023" name="Commun. Biol.">
        <title>Genome analysis of Parmales, the sister group of diatoms, reveals the evolutionary specialization of diatoms from phago-mixotrophs to photoautotrophs.</title>
        <authorList>
            <person name="Ban H."/>
            <person name="Sato S."/>
            <person name="Yoshikawa S."/>
            <person name="Yamada K."/>
            <person name="Nakamura Y."/>
            <person name="Ichinomiya M."/>
            <person name="Sato N."/>
            <person name="Blanc-Mathieu R."/>
            <person name="Endo H."/>
            <person name="Kuwata A."/>
            <person name="Ogata H."/>
        </authorList>
    </citation>
    <scope>NUCLEOTIDE SEQUENCE [LARGE SCALE GENOMIC DNA]</scope>
</reference>
<gene>
    <name evidence="1" type="ORF">TL16_g02169</name>
</gene>
<accession>A0A9W6ZR61</accession>
<evidence type="ECO:0000313" key="1">
    <source>
        <dbReference type="EMBL" id="GMH56591.1"/>
    </source>
</evidence>
<dbReference type="AlphaFoldDB" id="A0A9W6ZR61"/>
<proteinExistence type="predicted"/>
<comment type="caution">
    <text evidence="1">The sequence shown here is derived from an EMBL/GenBank/DDBJ whole genome shotgun (WGS) entry which is preliminary data.</text>
</comment>
<organism evidence="1 2">
    <name type="scientific">Triparma laevis f. inornata</name>
    <dbReference type="NCBI Taxonomy" id="1714386"/>
    <lineage>
        <taxon>Eukaryota</taxon>
        <taxon>Sar</taxon>
        <taxon>Stramenopiles</taxon>
        <taxon>Ochrophyta</taxon>
        <taxon>Bolidophyceae</taxon>
        <taxon>Parmales</taxon>
        <taxon>Triparmaceae</taxon>
        <taxon>Triparma</taxon>
    </lineage>
</organism>
<name>A0A9W6ZR61_9STRA</name>
<dbReference type="SUPFAM" id="SSF48452">
    <property type="entry name" value="TPR-like"/>
    <property type="match status" value="1"/>
</dbReference>
<dbReference type="Proteomes" id="UP001162640">
    <property type="component" value="Unassembled WGS sequence"/>
</dbReference>